<evidence type="ECO:0000313" key="2">
    <source>
        <dbReference type="EMBL" id="GFH13925.1"/>
    </source>
</evidence>
<protein>
    <submittedName>
        <fullName evidence="2">Uncharacterized protein</fullName>
    </submittedName>
</protein>
<sequence>MRGFKAALTTRRDRAAAKHKEQTEDLATITPITDIEHIPDLLRVARTAAIAAKHWTDDSAWQVGEALYSVMRKHDLEVLQSAQEDLKYLKDETRNRLIEEHLNMCARAFHAVTHGVEDFPYHDAANKKGRYDRLLEQGMLGSASPSGVELTAPLSDVVLYCVRPVKRCLLARASFSFRCFDDHRVMMETVIRDEPRNQPWDGPGPFVTSISLAVLKKGSL</sequence>
<accession>A0A699YXG5</accession>
<dbReference type="Proteomes" id="UP000485058">
    <property type="component" value="Unassembled WGS sequence"/>
</dbReference>
<feature type="non-terminal residue" evidence="2">
    <location>
        <position position="220"/>
    </location>
</feature>
<organism evidence="2 3">
    <name type="scientific">Haematococcus lacustris</name>
    <name type="common">Green alga</name>
    <name type="synonym">Haematococcus pluvialis</name>
    <dbReference type="NCBI Taxonomy" id="44745"/>
    <lineage>
        <taxon>Eukaryota</taxon>
        <taxon>Viridiplantae</taxon>
        <taxon>Chlorophyta</taxon>
        <taxon>core chlorophytes</taxon>
        <taxon>Chlorophyceae</taxon>
        <taxon>CS clade</taxon>
        <taxon>Chlamydomonadales</taxon>
        <taxon>Haematococcaceae</taxon>
        <taxon>Haematococcus</taxon>
    </lineage>
</organism>
<name>A0A699YXG5_HAELA</name>
<keyword evidence="3" id="KW-1185">Reference proteome</keyword>
<dbReference type="AlphaFoldDB" id="A0A699YXG5"/>
<proteinExistence type="predicted"/>
<evidence type="ECO:0000256" key="1">
    <source>
        <dbReference type="SAM" id="MobiDB-lite"/>
    </source>
</evidence>
<feature type="region of interest" description="Disordered" evidence="1">
    <location>
        <begin position="1"/>
        <end position="20"/>
    </location>
</feature>
<evidence type="ECO:0000313" key="3">
    <source>
        <dbReference type="Proteomes" id="UP000485058"/>
    </source>
</evidence>
<comment type="caution">
    <text evidence="2">The sequence shown here is derived from an EMBL/GenBank/DDBJ whole genome shotgun (WGS) entry which is preliminary data.</text>
</comment>
<feature type="compositionally biased region" description="Basic and acidic residues" evidence="1">
    <location>
        <begin position="10"/>
        <end position="20"/>
    </location>
</feature>
<reference evidence="2 3" key="1">
    <citation type="submission" date="2020-02" db="EMBL/GenBank/DDBJ databases">
        <title>Draft genome sequence of Haematococcus lacustris strain NIES-144.</title>
        <authorList>
            <person name="Morimoto D."/>
            <person name="Nakagawa S."/>
            <person name="Yoshida T."/>
            <person name="Sawayama S."/>
        </authorList>
    </citation>
    <scope>NUCLEOTIDE SEQUENCE [LARGE SCALE GENOMIC DNA]</scope>
    <source>
        <strain evidence="2 3">NIES-144</strain>
    </source>
</reference>
<gene>
    <name evidence="2" type="ORF">HaLaN_09892</name>
</gene>
<dbReference type="EMBL" id="BLLF01000668">
    <property type="protein sequence ID" value="GFH13925.1"/>
    <property type="molecule type" value="Genomic_DNA"/>
</dbReference>